<protein>
    <submittedName>
        <fullName evidence="3">Uncharacterized protein</fullName>
    </submittedName>
</protein>
<organism evidence="3">
    <name type="scientific">Cacopsylla melanoneura</name>
    <dbReference type="NCBI Taxonomy" id="428564"/>
    <lineage>
        <taxon>Eukaryota</taxon>
        <taxon>Metazoa</taxon>
        <taxon>Ecdysozoa</taxon>
        <taxon>Arthropoda</taxon>
        <taxon>Hexapoda</taxon>
        <taxon>Insecta</taxon>
        <taxon>Pterygota</taxon>
        <taxon>Neoptera</taxon>
        <taxon>Paraneoptera</taxon>
        <taxon>Hemiptera</taxon>
        <taxon>Sternorrhyncha</taxon>
        <taxon>Psylloidea</taxon>
        <taxon>Psyllidae</taxon>
        <taxon>Psyllinae</taxon>
        <taxon>Cacopsylla</taxon>
    </lineage>
</organism>
<evidence type="ECO:0000256" key="1">
    <source>
        <dbReference type="SAM" id="MobiDB-lite"/>
    </source>
</evidence>
<dbReference type="EMBL" id="HBUF01568005">
    <property type="protein sequence ID" value="CAG6765369.1"/>
    <property type="molecule type" value="Transcribed_RNA"/>
</dbReference>
<name>A0A8D8WLT5_9HEMI</name>
<feature type="region of interest" description="Disordered" evidence="1">
    <location>
        <begin position="188"/>
        <end position="208"/>
    </location>
</feature>
<dbReference type="EMBL" id="HBUF01376598">
    <property type="protein sequence ID" value="CAG6728583.1"/>
    <property type="molecule type" value="Transcribed_RNA"/>
</dbReference>
<evidence type="ECO:0000256" key="2">
    <source>
        <dbReference type="SAM" id="SignalP"/>
    </source>
</evidence>
<proteinExistence type="predicted"/>
<dbReference type="EMBL" id="HBUF01203961">
    <property type="protein sequence ID" value="CAG6662900.1"/>
    <property type="molecule type" value="Transcribed_RNA"/>
</dbReference>
<evidence type="ECO:0000313" key="3">
    <source>
        <dbReference type="EMBL" id="CAG6662900.1"/>
    </source>
</evidence>
<accession>A0A8D8WLT5</accession>
<feature type="compositionally biased region" description="Basic and acidic residues" evidence="1">
    <location>
        <begin position="197"/>
        <end position="208"/>
    </location>
</feature>
<feature type="chain" id="PRO_5036262408" evidence="2">
    <location>
        <begin position="23"/>
        <end position="351"/>
    </location>
</feature>
<reference evidence="3" key="1">
    <citation type="submission" date="2021-05" db="EMBL/GenBank/DDBJ databases">
        <authorList>
            <person name="Alioto T."/>
            <person name="Alioto T."/>
            <person name="Gomez Garrido J."/>
        </authorList>
    </citation>
    <scope>NUCLEOTIDE SEQUENCE</scope>
</reference>
<dbReference type="AlphaFoldDB" id="A0A8D8WLT5"/>
<keyword evidence="2" id="KW-0732">Signal</keyword>
<feature type="signal peptide" evidence="2">
    <location>
        <begin position="1"/>
        <end position="22"/>
    </location>
</feature>
<dbReference type="EMBL" id="HBUF01049833">
    <property type="protein sequence ID" value="CAG6621285.1"/>
    <property type="molecule type" value="Transcribed_RNA"/>
</dbReference>
<sequence length="351" mass="39461">MKYTHAPVFILINLISISILKASEEQELNDLLKETTFKANDNVDKKTEPSGDVKYSTENDIYISIGIRTKANAKIHTKIVYDKDGNINKNEVDKASEIGSEANDNAQTKMSNKNVKDLGNTKDNVIDISIGMSRSSKENPNGYTNIVYDEQTKEFPKTKTSGKEKAIETIPKPKVVDVIPNETVKENMENDTSIQTTKEKSNESPKTKENAIDKVVQITPKPNVETTSQATIDITPKPTVEATSQATVEGIPTANVETTSTTIKQYFDETPFYDESEDEEDKKLDDEIDKLNITVEKFSNMDDEVTDPMTIGNYDEVFMTEPNWLNNSTSSTEEPINWWENDRVNDDGWGF</sequence>